<feature type="region of interest" description="Disordered" evidence="1">
    <location>
        <begin position="128"/>
        <end position="268"/>
    </location>
</feature>
<dbReference type="AlphaFoldDB" id="A0A2V3J2Z6"/>
<feature type="domain" description="Transcription elongation factor Eaf N-terminal" evidence="2">
    <location>
        <begin position="20"/>
        <end position="116"/>
    </location>
</feature>
<evidence type="ECO:0000256" key="1">
    <source>
        <dbReference type="SAM" id="MobiDB-lite"/>
    </source>
</evidence>
<dbReference type="EMBL" id="NBIV01000014">
    <property type="protein sequence ID" value="PXF48367.1"/>
    <property type="molecule type" value="Genomic_DNA"/>
</dbReference>
<dbReference type="Proteomes" id="UP000247409">
    <property type="component" value="Unassembled WGS sequence"/>
</dbReference>
<comment type="caution">
    <text evidence="3">The sequence shown here is derived from an EMBL/GenBank/DDBJ whole genome shotgun (WGS) entry which is preliminary data.</text>
</comment>
<dbReference type="OrthoDB" id="11636at2759"/>
<gene>
    <name evidence="3" type="ORF">BWQ96_01827</name>
</gene>
<evidence type="ECO:0000259" key="2">
    <source>
        <dbReference type="Pfam" id="PF09816"/>
    </source>
</evidence>
<feature type="compositionally biased region" description="Acidic residues" evidence="1">
    <location>
        <begin position="236"/>
        <end position="256"/>
    </location>
</feature>
<name>A0A2V3J2Z6_9FLOR</name>
<feature type="compositionally biased region" description="Low complexity" evidence="1">
    <location>
        <begin position="257"/>
        <end position="268"/>
    </location>
</feature>
<proteinExistence type="predicted"/>
<evidence type="ECO:0000313" key="3">
    <source>
        <dbReference type="EMBL" id="PXF48367.1"/>
    </source>
</evidence>
<organism evidence="3 4">
    <name type="scientific">Gracilariopsis chorda</name>
    <dbReference type="NCBI Taxonomy" id="448386"/>
    <lineage>
        <taxon>Eukaryota</taxon>
        <taxon>Rhodophyta</taxon>
        <taxon>Florideophyceae</taxon>
        <taxon>Rhodymeniophycidae</taxon>
        <taxon>Gracilariales</taxon>
        <taxon>Gracilariaceae</taxon>
        <taxon>Gracilariopsis</taxon>
    </lineage>
</organism>
<keyword evidence="4" id="KW-1185">Reference proteome</keyword>
<dbReference type="InterPro" id="IPR019194">
    <property type="entry name" value="Tscrpt_elong_fac_Eaf_N"/>
</dbReference>
<protein>
    <recommendedName>
        <fullName evidence="2">Transcription elongation factor Eaf N-terminal domain-containing protein</fullName>
    </recommendedName>
</protein>
<reference evidence="3 4" key="1">
    <citation type="journal article" date="2018" name="Mol. Biol. Evol.">
        <title>Analysis of the draft genome of the red seaweed Gracilariopsis chorda provides insights into genome size evolution in Rhodophyta.</title>
        <authorList>
            <person name="Lee J."/>
            <person name="Yang E.C."/>
            <person name="Graf L."/>
            <person name="Yang J.H."/>
            <person name="Qiu H."/>
            <person name="Zel Zion U."/>
            <person name="Chan C.X."/>
            <person name="Stephens T.G."/>
            <person name="Weber A.P.M."/>
            <person name="Boo G.H."/>
            <person name="Boo S.M."/>
            <person name="Kim K.M."/>
            <person name="Shin Y."/>
            <person name="Jung M."/>
            <person name="Lee S.J."/>
            <person name="Yim H.S."/>
            <person name="Lee J.H."/>
            <person name="Bhattacharya D."/>
            <person name="Yoon H.S."/>
        </authorList>
    </citation>
    <scope>NUCLEOTIDE SEQUENCE [LARGE SCALE GENOMIC DNA]</scope>
    <source>
        <strain evidence="3 4">SKKU-2015</strain>
        <tissue evidence="3">Whole body</tissue>
    </source>
</reference>
<sequence>MNSPNALHPEPHAPQPGVRYPIKLGKSIVKPNNARSLLSLRFSHVPSIVHPHAAGVLIPAQNACAVELPLSNQPSRAARFDCQRAQRKSDVRNYALVFAKNAFWLERVDDVFNFAKAGTINSQTTPVPAAPVDRVANDPDSWMDIDSPSGSPITPEGNEGAPVDDHPPIRSHGGKSIPVYSDRRMVSARGMQSLHTSTAAAPASPPPATRPEAVKTVPTKAPTIVHPLNGDARPDVEEEGTSSEEDDSSDDSDSDSSAEYTDSSSEEE</sequence>
<accession>A0A2V3J2Z6</accession>
<dbReference type="Pfam" id="PF09816">
    <property type="entry name" value="EAF"/>
    <property type="match status" value="1"/>
</dbReference>
<evidence type="ECO:0000313" key="4">
    <source>
        <dbReference type="Proteomes" id="UP000247409"/>
    </source>
</evidence>